<protein>
    <submittedName>
        <fullName evidence="5">Major capsid protein</fullName>
    </submittedName>
</protein>
<keyword evidence="1" id="KW-0167">Capsid protein</keyword>
<reference evidence="5" key="1">
    <citation type="journal article" date="2004" name="Curr. Biol.">
        <title>Tumor outbreaks in marine turtles are not due to recent herpesvirus mutations.</title>
        <authorList>
            <person name="Herbst L."/>
            <person name="Ene A."/>
            <person name="Su M."/>
            <person name="Desalle R."/>
            <person name="Lenz J."/>
        </authorList>
    </citation>
    <scope>NUCLEOTIDE SEQUENCE</scope>
    <source>
        <strain evidence="5">FL var A</strain>
    </source>
</reference>
<accession>Q5Y959</accession>
<keyword evidence="4" id="KW-0946">Virion</keyword>
<keyword evidence="2" id="KW-1048">Host nucleus</keyword>
<evidence type="ECO:0000256" key="3">
    <source>
        <dbReference type="ARBA" id="ARBA00022680"/>
    </source>
</evidence>
<dbReference type="InterPro" id="IPR023233">
    <property type="entry name" value="Herpes_MCP_upper_sf"/>
</dbReference>
<keyword evidence="3" id="KW-1147">T=16 icosahedral capsid protein</keyword>
<dbReference type="SUPFAM" id="SSF103417">
    <property type="entry name" value="Major capsid protein VP5"/>
    <property type="match status" value="1"/>
</dbReference>
<proteinExistence type="predicted"/>
<evidence type="ECO:0000256" key="2">
    <source>
        <dbReference type="ARBA" id="ARBA00022562"/>
    </source>
</evidence>
<evidence type="ECO:0000256" key="1">
    <source>
        <dbReference type="ARBA" id="ARBA00022561"/>
    </source>
</evidence>
<dbReference type="EMBL" id="AY644454">
    <property type="protein sequence ID" value="AAU84523.1"/>
    <property type="molecule type" value="Genomic_DNA"/>
</dbReference>
<name>Q5Y959_9ALPH</name>
<evidence type="ECO:0000256" key="4">
    <source>
        <dbReference type="ARBA" id="ARBA00022844"/>
    </source>
</evidence>
<dbReference type="GO" id="GO:0039622">
    <property type="term" value="C:T=16 icosahedral viral capsid"/>
    <property type="evidence" value="ECO:0007669"/>
    <property type="project" value="UniProtKB-KW"/>
</dbReference>
<reference evidence="5" key="2">
    <citation type="submission" date="2004-06" db="EMBL/GenBank/DDBJ databases">
        <authorList>
            <person name="Herbst L.H."/>
            <person name="Ene A.R."/>
            <person name="Su M."/>
            <person name="DeSalle R."/>
            <person name="Lenz J."/>
        </authorList>
    </citation>
    <scope>NUCLEOTIDE SEQUENCE</scope>
    <source>
        <strain evidence="5">FL var A</strain>
    </source>
</reference>
<dbReference type="GO" id="GO:0005198">
    <property type="term" value="F:structural molecule activity"/>
    <property type="evidence" value="ECO:0007669"/>
    <property type="project" value="InterPro"/>
</dbReference>
<sequence>MAINAYTGLTDQIFPRESAAQLRTGNVLSFIRVTSHEAFYDGLKTIISDDPDLYRTQFDMLLGSYCNALTLVKFLETGLSVACICVKYPELDYTNKATVQFKIILPSIARSNLENAEKPTYLYMTKQIERDNLRAVFSISSLALRHLLRETEDGTALERYHTELAIGQLTQNVQVTLDSFERGTVHQLLRIFQEKAPPSAVLKTLNVYLTQNTPLEKVPRANLISTMKRNIILDTFFVNKAVGSATLPIRLLEMVSATRKSVNVPVVTHSALDGTPVDGVLLTTKFVRDYLLTFREYVYGEEALVPGVYANMMIDGNNMVTAVAMGKAVNTFEQLARNVLNYKGAQQRINEELVSDAFETQQTIRVPAKLLKVGEKLVFLEALEYVYTDTKNEYPLVSRLDLTFMMPLGVFKPAFDRYAAKGTQPLTDDSDPRKWPPTEIHFYNKDQSLIRLKMEHALGTLCHPLNFNTDQFMDARDEWKEGIMPVPRPFAFSPSRVDPTLLLNQRMRRFLERVVARPEDYVLDGEAVNRMSPCQFLRADNRLLTLERHPFFDFFTAYPTPEMPLRDSLAPVGLVNLQRRVRIINGNIPLPLQPVDYRDARGAALEALYGRGGMSPSTVAIIQATYDDRNYPPVLYMIEAAVHGDGGLFASALQLIRQCILSYWQSARGAAFVNSFPMLYHIVASLGNGDLPLELLTVYRELLSHVENLRRLITDFTLPGPPLINHTPESLNHLLADPCFLPPIIYDADPLLTPEHRAAAGGRAFKYDSAGVELKIEVGWPALNNVSWSAKDNRLIHSGPAVDVPVRDNEWQIHGKIFYYVVLPAFARGRCCTAGVNYLNLYDQLSHLATDETAAKKTSPTSAPKLTKVNLNTLLHNYNLTEVDATGLEGLREFFSRPVSGTRVLNYESRCDPGLETRSTRHQTLYDAALINGLILMNYPKQDRALFFEDFFYAVPTCALYANRTAVVATHRAANLNRLDAGLPLVPTFCSCELVRHVRLPVARYAETSRATVNRLTYGLMAGYFKMTPVAFIHQLRRGLHPGFAFTVVRQDNFQTEQMLYAERCSEGVFFGTTDISRVDEADYLTMELNQNRAHIDMGLGFTACAATAYLQTPVSDMGNFPQNLFNVKNLGDFYHDQVTAYVRQALCDNDRSAFPASSSERSAFGFNQETLSEPPALERGHPSVCEFVVTPVSTDLKYFYEPNNPRGRSGCVITSKNFGGESTLEGLLYDHSFPDPAHRHRATANPWASQRFSLGDVLYNTSYTHTATHSTFYSPCAKFFTAPDVAARNKGLLKMLADYGKSVVRATTRTDYQFKSPVHSRELTRDPCAFFQEAYPAMCSSDASLFRKYKTSETMSEAHDEQYYAQYLVEDHSPLQGILSLLR</sequence>
<gene>
    <name evidence="5" type="primary">UL19</name>
</gene>
<dbReference type="PRINTS" id="PR00235">
    <property type="entry name" value="HSVCAPSIDMCP"/>
</dbReference>
<organism evidence="5">
    <name type="scientific">Fibropapilloma-associated turtle herpesvirus</name>
    <dbReference type="NCBI Taxonomy" id="256817"/>
    <lineage>
        <taxon>Viruses</taxon>
        <taxon>Duplodnaviria</taxon>
        <taxon>Heunggongvirae</taxon>
        <taxon>Peploviricota</taxon>
        <taxon>Herviviricetes</taxon>
        <taxon>Herpesvirales</taxon>
        <taxon>Orthoherpesviridae</taxon>
        <taxon>Alphaherpesvirinae</taxon>
        <taxon>Scutavirus</taxon>
        <taxon>Scutavirus chelonidalpha5</taxon>
    </lineage>
</organism>
<dbReference type="Pfam" id="PF03122">
    <property type="entry name" value="Herpes_MCP"/>
    <property type="match status" value="1"/>
</dbReference>
<evidence type="ECO:0000313" key="5">
    <source>
        <dbReference type="EMBL" id="AAU84523.1"/>
    </source>
</evidence>
<dbReference type="InterPro" id="IPR000912">
    <property type="entry name" value="Herpes_MCP"/>
</dbReference>